<protein>
    <recommendedName>
        <fullName evidence="3">DUF885 domain-containing protein</fullName>
    </recommendedName>
</protein>
<accession>A0A8J7GFL0</accession>
<evidence type="ECO:0000313" key="1">
    <source>
        <dbReference type="EMBL" id="MBG6139788.1"/>
    </source>
</evidence>
<keyword evidence="2" id="KW-1185">Reference proteome</keyword>
<name>A0A8J7GFL0_9ACTN</name>
<evidence type="ECO:0000313" key="2">
    <source>
        <dbReference type="Proteomes" id="UP000622552"/>
    </source>
</evidence>
<comment type="caution">
    <text evidence="1">The sequence shown here is derived from an EMBL/GenBank/DDBJ whole genome shotgun (WGS) entry which is preliminary data.</text>
</comment>
<proteinExistence type="predicted"/>
<sequence>MTDSIVERYVRLGLRLDRRVEGTVDSYAGPPELAAEVAAGDLPGARALVDEAEALLTELPDSWLRDQVAGLRTCAGMLAGESRSYADEVHGYYGVRPSWTDESVFTEAHERLDALLPGTGPLAERLEEWRRSMLVPADRVESTVATVIAEARRWTGQLIELPPGEGVDLEFVREVPWNGYNTYLGDLRGRVEINVDRPMTGYQLLHLVLHETYPGHQAERAAKENLLVRGQGRLEETIVLAPTPQSLIAEGIGEIAPEQLLRGEAGAALAGIVRDSGVDLDLAHSLTLDEAVESCRWASVNAALMLHEHEAGAAEVSAYLQRWEMLNPEDAGRVIRFVTDPTSRTYSFNYPAGRRLCRAYAKAVPDGFRRLLTEQVRVGDLLRATV</sequence>
<gene>
    <name evidence="1" type="ORF">IW245_005982</name>
</gene>
<reference evidence="1" key="1">
    <citation type="submission" date="2020-11" db="EMBL/GenBank/DDBJ databases">
        <title>Sequencing the genomes of 1000 actinobacteria strains.</title>
        <authorList>
            <person name="Klenk H.-P."/>
        </authorList>
    </citation>
    <scope>NUCLEOTIDE SEQUENCE</scope>
    <source>
        <strain evidence="1">DSM 45356</strain>
    </source>
</reference>
<dbReference type="RefSeq" id="WP_197006405.1">
    <property type="nucleotide sequence ID" value="NZ_BONS01000006.1"/>
</dbReference>
<dbReference type="Proteomes" id="UP000622552">
    <property type="component" value="Unassembled WGS sequence"/>
</dbReference>
<evidence type="ECO:0008006" key="3">
    <source>
        <dbReference type="Google" id="ProtNLM"/>
    </source>
</evidence>
<dbReference type="EMBL" id="JADOUF010000001">
    <property type="protein sequence ID" value="MBG6139788.1"/>
    <property type="molecule type" value="Genomic_DNA"/>
</dbReference>
<organism evidence="1 2">
    <name type="scientific">Longispora fulva</name>
    <dbReference type="NCBI Taxonomy" id="619741"/>
    <lineage>
        <taxon>Bacteria</taxon>
        <taxon>Bacillati</taxon>
        <taxon>Actinomycetota</taxon>
        <taxon>Actinomycetes</taxon>
        <taxon>Micromonosporales</taxon>
        <taxon>Micromonosporaceae</taxon>
        <taxon>Longispora</taxon>
    </lineage>
</organism>
<dbReference type="AlphaFoldDB" id="A0A8J7GFL0"/>